<dbReference type="GO" id="GO:0030288">
    <property type="term" value="C:outer membrane-bounded periplasmic space"/>
    <property type="evidence" value="ECO:0007669"/>
    <property type="project" value="TreeGrafter"/>
</dbReference>
<dbReference type="SUPFAM" id="SSF53822">
    <property type="entry name" value="Periplasmic binding protein-like I"/>
    <property type="match status" value="1"/>
</dbReference>
<dbReference type="GO" id="GO:0030246">
    <property type="term" value="F:carbohydrate binding"/>
    <property type="evidence" value="ECO:0007669"/>
    <property type="project" value="TreeGrafter"/>
</dbReference>
<dbReference type="Gene3D" id="3.40.50.2300">
    <property type="match status" value="2"/>
</dbReference>
<sequence length="372" mass="39087">MKKIIVTATALVAAAAFTLTGCSSERGGGTDGGTSTESTKGFAADATIGVALPDKTSENWVLAGKLFEDGLKEAGFKADVQYAPASNTVAEQQNQIQAMVTGGAKVIIIGAKDGKQLATQVEAARDAGVTVIAYDRLIENTDAVDYYVAFDNFKVGELQGQALLDGLAERAGHEAPYNIELFSGSPDDANSKVFFDGAMSVLQPKIDDGTLKVVSGQTEIAQTATEGWKAENAQRRMDSLLTASYGSATLDGVLSPNDTLARAIITSVTGAGKPVPVVTGQDSEVESVKSIMEGVQYSTINKDTTLLVEQSIKMVGQLQKGEKVDVNDEESYNNGVKVVPAYLLDPIIVTKANAAEAYANVPSLLEIVKSYQ</sequence>
<reference evidence="5 6" key="1">
    <citation type="submission" date="2015-02" db="EMBL/GenBank/DDBJ databases">
        <title>Draft genome sequences of ten Microbacterium spp. with emphasis on heavy metal contaminated environments.</title>
        <authorList>
            <person name="Corretto E."/>
        </authorList>
    </citation>
    <scope>NUCLEOTIDE SEQUENCE [LARGE SCALE GENOMIC DNA]</scope>
    <source>
        <strain evidence="5 6">SA35</strain>
    </source>
</reference>
<dbReference type="RefSeq" id="WP_045255994.1">
    <property type="nucleotide sequence ID" value="NZ_CP158847.1"/>
</dbReference>
<evidence type="ECO:0000256" key="3">
    <source>
        <dbReference type="SAM" id="SignalP"/>
    </source>
</evidence>
<comment type="subcellular location">
    <subcellularLocation>
        <location evidence="1">Cell envelope</location>
    </subcellularLocation>
</comment>
<dbReference type="Proteomes" id="UP000033900">
    <property type="component" value="Unassembled WGS sequence"/>
</dbReference>
<dbReference type="PROSITE" id="PS51257">
    <property type="entry name" value="PROKAR_LIPOPROTEIN"/>
    <property type="match status" value="1"/>
</dbReference>
<evidence type="ECO:0000259" key="4">
    <source>
        <dbReference type="Pfam" id="PF13407"/>
    </source>
</evidence>
<feature type="signal peptide" evidence="3">
    <location>
        <begin position="1"/>
        <end position="18"/>
    </location>
</feature>
<evidence type="ECO:0000313" key="6">
    <source>
        <dbReference type="Proteomes" id="UP000033900"/>
    </source>
</evidence>
<evidence type="ECO:0000256" key="2">
    <source>
        <dbReference type="ARBA" id="ARBA00022729"/>
    </source>
</evidence>
<gene>
    <name evidence="5" type="primary">chvE_1</name>
    <name evidence="5" type="ORF">RS84_00307</name>
</gene>
<dbReference type="EMBL" id="JYJB01000004">
    <property type="protein sequence ID" value="KJL49195.1"/>
    <property type="molecule type" value="Genomic_DNA"/>
</dbReference>
<comment type="caution">
    <text evidence="5">The sequence shown here is derived from an EMBL/GenBank/DDBJ whole genome shotgun (WGS) entry which is preliminary data.</text>
</comment>
<dbReference type="STRING" id="273678.RS84_00307"/>
<dbReference type="InterPro" id="IPR028082">
    <property type="entry name" value="Peripla_BP_I"/>
</dbReference>
<dbReference type="OrthoDB" id="9773673at2"/>
<dbReference type="PATRIC" id="fig|273678.4.peg.301"/>
<evidence type="ECO:0000256" key="1">
    <source>
        <dbReference type="ARBA" id="ARBA00004196"/>
    </source>
</evidence>
<keyword evidence="5" id="KW-0675">Receptor</keyword>
<accession>A0A0M2HW90</accession>
<keyword evidence="2 3" id="KW-0732">Signal</keyword>
<protein>
    <submittedName>
        <fullName evidence="5">Multiple sugar-binding periplasmic receptor ChvE</fullName>
    </submittedName>
</protein>
<dbReference type="CDD" id="cd19994">
    <property type="entry name" value="PBP1_ChvE"/>
    <property type="match status" value="1"/>
</dbReference>
<organism evidence="5 6">
    <name type="scientific">Microbacterium hydrocarbonoxydans</name>
    <dbReference type="NCBI Taxonomy" id="273678"/>
    <lineage>
        <taxon>Bacteria</taxon>
        <taxon>Bacillati</taxon>
        <taxon>Actinomycetota</taxon>
        <taxon>Actinomycetes</taxon>
        <taxon>Micrococcales</taxon>
        <taxon>Microbacteriaceae</taxon>
        <taxon>Microbacterium</taxon>
    </lineage>
</organism>
<dbReference type="PANTHER" id="PTHR30036">
    <property type="entry name" value="D-XYLOSE-BINDING PERIPLASMIC PROTEIN"/>
    <property type="match status" value="1"/>
</dbReference>
<proteinExistence type="predicted"/>
<feature type="domain" description="Periplasmic binding protein" evidence="4">
    <location>
        <begin position="48"/>
        <end position="323"/>
    </location>
</feature>
<name>A0A0M2HW90_9MICO</name>
<dbReference type="Pfam" id="PF13407">
    <property type="entry name" value="Peripla_BP_4"/>
    <property type="match status" value="1"/>
</dbReference>
<keyword evidence="6" id="KW-1185">Reference proteome</keyword>
<dbReference type="AlphaFoldDB" id="A0A0M2HW90"/>
<dbReference type="PANTHER" id="PTHR30036:SF1">
    <property type="entry name" value="D-XYLOSE-BINDING PERIPLASMIC PROTEIN"/>
    <property type="match status" value="1"/>
</dbReference>
<feature type="chain" id="PRO_5039265265" evidence="3">
    <location>
        <begin position="19"/>
        <end position="372"/>
    </location>
</feature>
<evidence type="ECO:0000313" key="5">
    <source>
        <dbReference type="EMBL" id="KJL49195.1"/>
    </source>
</evidence>
<dbReference type="InterPro" id="IPR050555">
    <property type="entry name" value="Bact_Solute-Bind_Prot2"/>
</dbReference>
<dbReference type="InterPro" id="IPR025997">
    <property type="entry name" value="SBP_2_dom"/>
</dbReference>